<proteinExistence type="predicted"/>
<dbReference type="AlphaFoldDB" id="A0A1I7SF44"/>
<dbReference type="WBParaSite" id="BXY_1165500.1">
    <property type="protein sequence ID" value="BXY_1165500.1"/>
    <property type="gene ID" value="BXY_1165500"/>
</dbReference>
<reference evidence="2" key="1">
    <citation type="submission" date="2016-11" db="UniProtKB">
        <authorList>
            <consortium name="WormBaseParasite"/>
        </authorList>
    </citation>
    <scope>IDENTIFICATION</scope>
</reference>
<name>A0A1I7SF44_BURXY</name>
<accession>A0A1I7SF44</accession>
<organism evidence="1 2">
    <name type="scientific">Bursaphelenchus xylophilus</name>
    <name type="common">Pinewood nematode worm</name>
    <name type="synonym">Aphelenchoides xylophilus</name>
    <dbReference type="NCBI Taxonomy" id="6326"/>
    <lineage>
        <taxon>Eukaryota</taxon>
        <taxon>Metazoa</taxon>
        <taxon>Ecdysozoa</taxon>
        <taxon>Nematoda</taxon>
        <taxon>Chromadorea</taxon>
        <taxon>Rhabditida</taxon>
        <taxon>Tylenchina</taxon>
        <taxon>Tylenchomorpha</taxon>
        <taxon>Aphelenchoidea</taxon>
        <taxon>Aphelenchoididae</taxon>
        <taxon>Bursaphelenchus</taxon>
    </lineage>
</organism>
<sequence length="202" mass="23251">MNVLFLYTVASLVASAECIAKFGVFLQELKPSQREAFRLIVKENLGKPKSQLRRDLDKFVLTVPTPLQELFNLQRQAIQHRSNTLKAAEKIQFLNELPSIHYSFVPDQLSSRAMKYQILIILAVAGLVVAGPFQQLKAKLNPQQKEQLKKLVKDDEDQPDDKKQQDFEDFLDGLDIPEQLKEMFAKHKKIIDDLFEEAEKDL</sequence>
<evidence type="ECO:0000313" key="1">
    <source>
        <dbReference type="Proteomes" id="UP000095284"/>
    </source>
</evidence>
<protein>
    <submittedName>
        <fullName evidence="2">Uncharacterized protein</fullName>
    </submittedName>
</protein>
<dbReference type="Proteomes" id="UP000095284">
    <property type="component" value="Unplaced"/>
</dbReference>
<evidence type="ECO:0000313" key="2">
    <source>
        <dbReference type="WBParaSite" id="BXY_1165500.1"/>
    </source>
</evidence>